<feature type="region of interest" description="Disordered" evidence="3">
    <location>
        <begin position="234"/>
        <end position="258"/>
    </location>
</feature>
<evidence type="ECO:0008006" key="5">
    <source>
        <dbReference type="Google" id="ProtNLM"/>
    </source>
</evidence>
<name>A0A381YIE9_9ZZZZ</name>
<evidence type="ECO:0000256" key="3">
    <source>
        <dbReference type="SAM" id="MobiDB-lite"/>
    </source>
</evidence>
<dbReference type="Gene3D" id="1.10.12.10">
    <property type="entry name" value="Lyase 2-enoyl-coa Hydratase, Chain A, domain 2"/>
    <property type="match status" value="1"/>
</dbReference>
<protein>
    <recommendedName>
        <fullName evidence="5">Enoyl-CoA hydratase</fullName>
    </recommendedName>
</protein>
<dbReference type="InterPro" id="IPR029045">
    <property type="entry name" value="ClpP/crotonase-like_dom_sf"/>
</dbReference>
<evidence type="ECO:0000256" key="2">
    <source>
        <dbReference type="ARBA" id="ARBA00023239"/>
    </source>
</evidence>
<dbReference type="AlphaFoldDB" id="A0A381YIE9"/>
<evidence type="ECO:0000256" key="1">
    <source>
        <dbReference type="ARBA" id="ARBA00005254"/>
    </source>
</evidence>
<dbReference type="PROSITE" id="PS00166">
    <property type="entry name" value="ENOYL_COA_HYDRATASE"/>
    <property type="match status" value="1"/>
</dbReference>
<dbReference type="GO" id="GO:0006635">
    <property type="term" value="P:fatty acid beta-oxidation"/>
    <property type="evidence" value="ECO:0007669"/>
    <property type="project" value="TreeGrafter"/>
</dbReference>
<feature type="non-terminal residue" evidence="4">
    <location>
        <position position="1"/>
    </location>
</feature>
<evidence type="ECO:0000313" key="4">
    <source>
        <dbReference type="EMBL" id="SVA76730.1"/>
    </source>
</evidence>
<dbReference type="PANTHER" id="PTHR11941">
    <property type="entry name" value="ENOYL-COA HYDRATASE-RELATED"/>
    <property type="match status" value="1"/>
</dbReference>
<dbReference type="CDD" id="cd06558">
    <property type="entry name" value="crotonase-like"/>
    <property type="match status" value="1"/>
</dbReference>
<dbReference type="InterPro" id="IPR001753">
    <property type="entry name" value="Enoyl-CoA_hydra/iso"/>
</dbReference>
<dbReference type="Pfam" id="PF00378">
    <property type="entry name" value="ECH_1"/>
    <property type="match status" value="1"/>
</dbReference>
<dbReference type="SUPFAM" id="SSF52096">
    <property type="entry name" value="ClpP/crotonase"/>
    <property type="match status" value="1"/>
</dbReference>
<keyword evidence="2" id="KW-0456">Lyase</keyword>
<sequence length="258" mass="28383">VYQFIDYEKNLNEHLAVITMNRPEVLNAMNPASTKEMTTIWDDFANDPEMWVAILTGAGDRAFTVGNDLKDQSSDTWPPKRGPSGWGGLVNRFNLSKPVIAAVNGWALGGGFELCLAADLVIASESARFGCPEVRIGGVPTGSIHRLIRQVPSKAAMAILLTGESIDAQEAFRIGLINEVVTTEELMIKARELAKEITRSAPLGVQAVKKVIRQSDQLTLSEAMQTNYPAIEEVRSSQDSIEGRKAFTEKRRPKWEGR</sequence>
<proteinExistence type="inferred from homology"/>
<dbReference type="GO" id="GO:0016829">
    <property type="term" value="F:lyase activity"/>
    <property type="evidence" value="ECO:0007669"/>
    <property type="project" value="UniProtKB-KW"/>
</dbReference>
<dbReference type="EMBL" id="UINC01018297">
    <property type="protein sequence ID" value="SVA76730.1"/>
    <property type="molecule type" value="Genomic_DNA"/>
</dbReference>
<dbReference type="InterPro" id="IPR018376">
    <property type="entry name" value="Enoyl-CoA_hyd/isom_CS"/>
</dbReference>
<comment type="similarity">
    <text evidence="1">Belongs to the enoyl-CoA hydratase/isomerase family.</text>
</comment>
<dbReference type="InterPro" id="IPR014748">
    <property type="entry name" value="Enoyl-CoA_hydra_C"/>
</dbReference>
<dbReference type="PANTHER" id="PTHR11941:SF54">
    <property type="entry name" value="ENOYL-COA HYDRATASE, MITOCHONDRIAL"/>
    <property type="match status" value="1"/>
</dbReference>
<gene>
    <name evidence="4" type="ORF">METZ01_LOCUS129584</name>
</gene>
<dbReference type="Gene3D" id="3.90.226.10">
    <property type="entry name" value="2-enoyl-CoA Hydratase, Chain A, domain 1"/>
    <property type="match status" value="1"/>
</dbReference>
<accession>A0A381YIE9</accession>
<reference evidence="4" key="1">
    <citation type="submission" date="2018-05" db="EMBL/GenBank/DDBJ databases">
        <authorList>
            <person name="Lanie J.A."/>
            <person name="Ng W.-L."/>
            <person name="Kazmierczak K.M."/>
            <person name="Andrzejewski T.M."/>
            <person name="Davidsen T.M."/>
            <person name="Wayne K.J."/>
            <person name="Tettelin H."/>
            <person name="Glass J.I."/>
            <person name="Rusch D."/>
            <person name="Podicherti R."/>
            <person name="Tsui H.-C.T."/>
            <person name="Winkler M.E."/>
        </authorList>
    </citation>
    <scope>NUCLEOTIDE SEQUENCE</scope>
</reference>
<organism evidence="4">
    <name type="scientific">marine metagenome</name>
    <dbReference type="NCBI Taxonomy" id="408172"/>
    <lineage>
        <taxon>unclassified sequences</taxon>
        <taxon>metagenomes</taxon>
        <taxon>ecological metagenomes</taxon>
    </lineage>
</organism>